<dbReference type="Pfam" id="PF02823">
    <property type="entry name" value="ATP-synt_DE_N"/>
    <property type="match status" value="1"/>
</dbReference>
<sequence>MEEFINVKVMSPHKILFEGKALAVSSVNTDGKFDILPEHANFITLVENQVIQITKEDKQPISFTFTQALIYNESNKVSIYAEPLSL</sequence>
<gene>
    <name evidence="3" type="ORF">A3D25_03005</name>
</gene>
<organism evidence="3 4">
    <name type="scientific">Candidatus Daviesbacteria bacterium RIFCSPHIGHO2_02_FULL_43_12</name>
    <dbReference type="NCBI Taxonomy" id="1797776"/>
    <lineage>
        <taxon>Bacteria</taxon>
        <taxon>Candidatus Daviesiibacteriota</taxon>
    </lineage>
</organism>
<feature type="domain" description="ATP synthase F1 complex delta/epsilon subunit N-terminal" evidence="2">
    <location>
        <begin position="6"/>
        <end position="82"/>
    </location>
</feature>
<dbReference type="InterPro" id="IPR036771">
    <property type="entry name" value="ATPsynth_dsu/esu_N"/>
</dbReference>
<evidence type="ECO:0000256" key="1">
    <source>
        <dbReference type="ARBA" id="ARBA00023196"/>
    </source>
</evidence>
<dbReference type="Proteomes" id="UP000177328">
    <property type="component" value="Unassembled WGS sequence"/>
</dbReference>
<dbReference type="Gene3D" id="2.60.15.10">
    <property type="entry name" value="F0F1 ATP synthase delta/epsilon subunit, N-terminal"/>
    <property type="match status" value="1"/>
</dbReference>
<keyword evidence="1" id="KW-0066">ATP synthesis</keyword>
<dbReference type="GO" id="GO:0045259">
    <property type="term" value="C:proton-transporting ATP synthase complex"/>
    <property type="evidence" value="ECO:0007669"/>
    <property type="project" value="UniProtKB-KW"/>
</dbReference>
<dbReference type="AlphaFoldDB" id="A0A1F5KHA1"/>
<evidence type="ECO:0000313" key="4">
    <source>
        <dbReference type="Proteomes" id="UP000177328"/>
    </source>
</evidence>
<evidence type="ECO:0000259" key="2">
    <source>
        <dbReference type="Pfam" id="PF02823"/>
    </source>
</evidence>
<dbReference type="GO" id="GO:0015986">
    <property type="term" value="P:proton motive force-driven ATP synthesis"/>
    <property type="evidence" value="ECO:0007669"/>
    <property type="project" value="InterPro"/>
</dbReference>
<protein>
    <recommendedName>
        <fullName evidence="2">ATP synthase F1 complex delta/epsilon subunit N-terminal domain-containing protein</fullName>
    </recommendedName>
</protein>
<comment type="caution">
    <text evidence="3">The sequence shown here is derived from an EMBL/GenBank/DDBJ whole genome shotgun (WGS) entry which is preliminary data.</text>
</comment>
<name>A0A1F5KHA1_9BACT</name>
<dbReference type="SUPFAM" id="SSF51344">
    <property type="entry name" value="Epsilon subunit of F1F0-ATP synthase N-terminal domain"/>
    <property type="match status" value="1"/>
</dbReference>
<proteinExistence type="predicted"/>
<dbReference type="InterPro" id="IPR020546">
    <property type="entry name" value="ATP_synth_F1_dsu/esu_N"/>
</dbReference>
<keyword evidence="1" id="KW-0139">CF(1)</keyword>
<reference evidence="3 4" key="1">
    <citation type="journal article" date="2016" name="Nat. Commun.">
        <title>Thousands of microbial genomes shed light on interconnected biogeochemical processes in an aquifer system.</title>
        <authorList>
            <person name="Anantharaman K."/>
            <person name="Brown C.T."/>
            <person name="Hug L.A."/>
            <person name="Sharon I."/>
            <person name="Castelle C.J."/>
            <person name="Probst A.J."/>
            <person name="Thomas B.C."/>
            <person name="Singh A."/>
            <person name="Wilkins M.J."/>
            <person name="Karaoz U."/>
            <person name="Brodie E.L."/>
            <person name="Williams K.H."/>
            <person name="Hubbard S.S."/>
            <person name="Banfield J.F."/>
        </authorList>
    </citation>
    <scope>NUCLEOTIDE SEQUENCE [LARGE SCALE GENOMIC DNA]</scope>
</reference>
<dbReference type="EMBL" id="MFDD01000012">
    <property type="protein sequence ID" value="OGE40326.1"/>
    <property type="molecule type" value="Genomic_DNA"/>
</dbReference>
<evidence type="ECO:0000313" key="3">
    <source>
        <dbReference type="EMBL" id="OGE40326.1"/>
    </source>
</evidence>
<accession>A0A1F5KHA1</accession>